<dbReference type="PANTHER" id="PTHR13504">
    <property type="entry name" value="FIDO DOMAIN-CONTAINING PROTEIN DDB_G0283145"/>
    <property type="match status" value="1"/>
</dbReference>
<dbReference type="InterPro" id="IPR036388">
    <property type="entry name" value="WH-like_DNA-bd_sf"/>
</dbReference>
<evidence type="ECO:0000256" key="3">
    <source>
        <dbReference type="PIRSR" id="PIRSR640198-3"/>
    </source>
</evidence>
<dbReference type="Pfam" id="PF13412">
    <property type="entry name" value="HTH_24"/>
    <property type="match status" value="1"/>
</dbReference>
<proteinExistence type="predicted"/>
<dbReference type="Pfam" id="PF02661">
    <property type="entry name" value="Fic"/>
    <property type="match status" value="1"/>
</dbReference>
<gene>
    <name evidence="5" type="ORF">HELGO_WM13140</name>
</gene>
<dbReference type="GO" id="GO:0005524">
    <property type="term" value="F:ATP binding"/>
    <property type="evidence" value="ECO:0007669"/>
    <property type="project" value="UniProtKB-KW"/>
</dbReference>
<dbReference type="InterPro" id="IPR003812">
    <property type="entry name" value="Fido"/>
</dbReference>
<reference evidence="5" key="1">
    <citation type="submission" date="2020-01" db="EMBL/GenBank/DDBJ databases">
        <authorList>
            <person name="Meier V. D."/>
            <person name="Meier V D."/>
        </authorList>
    </citation>
    <scope>NUCLEOTIDE SEQUENCE</scope>
    <source>
        <strain evidence="5">HLG_WM_MAG_12</strain>
    </source>
</reference>
<dbReference type="SUPFAM" id="SSF46785">
    <property type="entry name" value="Winged helix' DNA-binding domain"/>
    <property type="match status" value="1"/>
</dbReference>
<keyword evidence="2" id="KW-0547">Nucleotide-binding</keyword>
<dbReference type="Gene3D" id="1.10.3290.10">
    <property type="entry name" value="Fido-like domain"/>
    <property type="match status" value="1"/>
</dbReference>
<evidence type="ECO:0000256" key="2">
    <source>
        <dbReference type="PIRSR" id="PIRSR640198-2"/>
    </source>
</evidence>
<dbReference type="SUPFAM" id="SSF140931">
    <property type="entry name" value="Fic-like"/>
    <property type="match status" value="1"/>
</dbReference>
<organism evidence="5">
    <name type="scientific">uncultured Campylobacterales bacterium</name>
    <dbReference type="NCBI Taxonomy" id="352960"/>
    <lineage>
        <taxon>Bacteria</taxon>
        <taxon>Pseudomonadati</taxon>
        <taxon>Campylobacterota</taxon>
        <taxon>Epsilonproteobacteria</taxon>
        <taxon>Campylobacterales</taxon>
        <taxon>environmental samples</taxon>
    </lineage>
</organism>
<dbReference type="PANTHER" id="PTHR13504:SF38">
    <property type="entry name" value="FIDO DOMAIN-CONTAINING PROTEIN"/>
    <property type="match status" value="1"/>
</dbReference>
<feature type="binding site" evidence="2">
    <location>
        <begin position="126"/>
        <end position="133"/>
    </location>
    <ligand>
        <name>ATP</name>
        <dbReference type="ChEBI" id="CHEBI:30616"/>
    </ligand>
</feature>
<dbReference type="EMBL" id="CACVAW010000018">
    <property type="protein sequence ID" value="CAA6805235.1"/>
    <property type="molecule type" value="Genomic_DNA"/>
</dbReference>
<accession>A0A6S6SC11</accession>
<sequence length="264" mass="30604">MQIEGNTFSEEKVTALVDGKRVLGTYQEILEVEGAIKAYENIEKYKFDKLNDLLMAHKYMMQDIITSNGKFRTSNVGVGSHIAPPIMQVPKLMDELFDWVKKSDEHPLIKSCVFHYEFEFIHPFADGNGRVGRLWQTIILKEFKKLFLFLPVESMIKDHQIKYYKAFQKCQESGESTYFIEFMLGIILKTLNNSIKSDQKNNQKSDQKILELINKNNKITIKELSIILDMSTSGIKKVIKKLKEENRLQRLGSLKGGNWEVLKD</sequence>
<evidence type="ECO:0000256" key="1">
    <source>
        <dbReference type="PIRSR" id="PIRSR640198-1"/>
    </source>
</evidence>
<dbReference type="InterPro" id="IPR040198">
    <property type="entry name" value="Fido_containing"/>
</dbReference>
<feature type="domain" description="Fido" evidence="4">
    <location>
        <begin position="48"/>
        <end position="185"/>
    </location>
</feature>
<evidence type="ECO:0000313" key="5">
    <source>
        <dbReference type="EMBL" id="CAA6805235.1"/>
    </source>
</evidence>
<name>A0A6S6SC11_9BACT</name>
<protein>
    <submittedName>
        <fullName evidence="5">Fic family protein</fullName>
    </submittedName>
</protein>
<dbReference type="InterPro" id="IPR036390">
    <property type="entry name" value="WH_DNA-bd_sf"/>
</dbReference>
<feature type="active site" evidence="1">
    <location>
        <position position="122"/>
    </location>
</feature>
<feature type="binding site" evidence="2">
    <location>
        <begin position="78"/>
        <end position="81"/>
    </location>
    <ligand>
        <name>ATP</name>
        <dbReference type="ChEBI" id="CHEBI:30616"/>
    </ligand>
</feature>
<dbReference type="PROSITE" id="PS51459">
    <property type="entry name" value="FIDO"/>
    <property type="match status" value="1"/>
</dbReference>
<evidence type="ECO:0000259" key="4">
    <source>
        <dbReference type="PROSITE" id="PS51459"/>
    </source>
</evidence>
<feature type="site" description="Important for autoinhibition of adenylyltransferase activity" evidence="3">
    <location>
        <position position="4"/>
    </location>
</feature>
<keyword evidence="2" id="KW-0067">ATP-binding</keyword>
<dbReference type="InterPro" id="IPR036597">
    <property type="entry name" value="Fido-like_dom_sf"/>
</dbReference>
<feature type="binding site" evidence="2">
    <location>
        <begin position="163"/>
        <end position="164"/>
    </location>
    <ligand>
        <name>ATP</name>
        <dbReference type="ChEBI" id="CHEBI:30616"/>
    </ligand>
</feature>
<dbReference type="AlphaFoldDB" id="A0A6S6SC11"/>
<dbReference type="Gene3D" id="1.10.10.10">
    <property type="entry name" value="Winged helix-like DNA-binding domain superfamily/Winged helix DNA-binding domain"/>
    <property type="match status" value="1"/>
</dbReference>